<evidence type="ECO:0000256" key="3">
    <source>
        <dbReference type="ARBA" id="ARBA00023125"/>
    </source>
</evidence>
<sequence>MSRKIFVSAKEVADRAGVSRSAVSRTFTPGASVSDETRRRVTEAAEELGYHVNHLARGLMRNESGIVCLIVSEMDTPYRARLVRALTQQLQVTSKIAMLINTDRSDDSVDQALRQAISYRADASIILSGMPDKSITDLCLKSGQRLVLINRDEDREGALMINLNDRQAARRAFIALLRAGCRSFAFANSEAMTPSLMAREEGFCAAGREHGFEVTVERFGPTTYQSGAVLAQRLLTREKRPDAIFCVNDLLACGLMDAARHQFNLVIPSDVCVIGFDDIEQSSWSSYNLTTFAQPIDRIATEAVAWLDRLPAELGNSQKMHAELVWRGSVRGG</sequence>
<dbReference type="CDD" id="cd06278">
    <property type="entry name" value="PBP1_LacI-like"/>
    <property type="match status" value="1"/>
</dbReference>
<keyword evidence="6" id="KW-0614">Plasmid</keyword>
<dbReference type="Pfam" id="PF00356">
    <property type="entry name" value="LacI"/>
    <property type="match status" value="1"/>
</dbReference>
<dbReference type="InterPro" id="IPR010982">
    <property type="entry name" value="Lambda_DNA-bd_dom_sf"/>
</dbReference>
<name>A0A068TKZ5_NEOGA</name>
<gene>
    <name evidence="6" type="ORF">RG1141_PA14230</name>
</gene>
<dbReference type="GO" id="GO:0003700">
    <property type="term" value="F:DNA-binding transcription factor activity"/>
    <property type="evidence" value="ECO:0007669"/>
    <property type="project" value="TreeGrafter"/>
</dbReference>
<dbReference type="RefSeq" id="WP_040125923.1">
    <property type="nucleotide sequence ID" value="NZ_HG938356.1"/>
</dbReference>
<feature type="domain" description="HTH lacI-type" evidence="5">
    <location>
        <begin position="7"/>
        <end position="61"/>
    </location>
</feature>
<dbReference type="eggNOG" id="COG1609">
    <property type="taxonomic scope" value="Bacteria"/>
</dbReference>
<dbReference type="HOGENOM" id="CLU_037628_6_1_5"/>
<evidence type="ECO:0000256" key="2">
    <source>
        <dbReference type="ARBA" id="ARBA00023015"/>
    </source>
</evidence>
<dbReference type="Gene3D" id="1.10.260.40">
    <property type="entry name" value="lambda repressor-like DNA-binding domains"/>
    <property type="match status" value="1"/>
</dbReference>
<dbReference type="SUPFAM" id="SSF47413">
    <property type="entry name" value="lambda repressor-like DNA-binding domains"/>
    <property type="match status" value="1"/>
</dbReference>
<keyword evidence="3" id="KW-0238">DNA-binding</keyword>
<dbReference type="InterPro" id="IPR000843">
    <property type="entry name" value="HTH_LacI"/>
</dbReference>
<dbReference type="InterPro" id="IPR046335">
    <property type="entry name" value="LacI/GalR-like_sensor"/>
</dbReference>
<evidence type="ECO:0000259" key="5">
    <source>
        <dbReference type="PROSITE" id="PS50932"/>
    </source>
</evidence>
<keyword evidence="1" id="KW-0678">Repressor</keyword>
<reference evidence="7" key="1">
    <citation type="journal article" date="2014" name="BMC Genomics">
        <title>Genome sequencing of two Neorhizobium galegae strains reveals a noeT gene responsible for the unusual acetylation of the nodulation factors.</title>
        <authorList>
            <person name="Osterman J."/>
            <person name="Marsh J."/>
            <person name="Laine P.K."/>
            <person name="Zeng Z."/>
            <person name="Alatalo E."/>
            <person name="Sullivan J.T."/>
            <person name="Young J.P."/>
            <person name="Thomas-Oates J."/>
            <person name="Paulin L."/>
            <person name="Lindstrom K."/>
        </authorList>
    </citation>
    <scope>NUCLEOTIDE SEQUENCE [LARGE SCALE GENOMIC DNA]</scope>
    <source>
        <strain evidence="7">HAMBI 1141</strain>
        <plasmid evidence="7">II</plasmid>
    </source>
</reference>
<dbReference type="GO" id="GO:0000976">
    <property type="term" value="F:transcription cis-regulatory region binding"/>
    <property type="evidence" value="ECO:0007669"/>
    <property type="project" value="TreeGrafter"/>
</dbReference>
<keyword evidence="4" id="KW-0804">Transcription</keyword>
<dbReference type="SMART" id="SM00354">
    <property type="entry name" value="HTH_LACI"/>
    <property type="match status" value="1"/>
</dbReference>
<dbReference type="CDD" id="cd01392">
    <property type="entry name" value="HTH_LacI"/>
    <property type="match status" value="1"/>
</dbReference>
<geneLocation type="plasmid" evidence="7">
    <name>II</name>
</geneLocation>
<dbReference type="Proteomes" id="UP000028186">
    <property type="component" value="Plasmid pHAMBI1141a"/>
</dbReference>
<dbReference type="InterPro" id="IPR028082">
    <property type="entry name" value="Peripla_BP_I"/>
</dbReference>
<dbReference type="PATRIC" id="fig|1028801.3.peg.6049"/>
<protein>
    <submittedName>
        <fullName evidence="6">Transcriptional regulator, LacI family</fullName>
    </submittedName>
</protein>
<accession>A0A068TKZ5</accession>
<dbReference type="AlphaFoldDB" id="A0A068TKZ5"/>
<evidence type="ECO:0000256" key="1">
    <source>
        <dbReference type="ARBA" id="ARBA00022491"/>
    </source>
</evidence>
<proteinExistence type="predicted"/>
<dbReference type="Gene3D" id="3.40.50.2300">
    <property type="match status" value="2"/>
</dbReference>
<dbReference type="PANTHER" id="PTHR30146">
    <property type="entry name" value="LACI-RELATED TRANSCRIPTIONAL REPRESSOR"/>
    <property type="match status" value="1"/>
</dbReference>
<evidence type="ECO:0000256" key="4">
    <source>
        <dbReference type="ARBA" id="ARBA00023163"/>
    </source>
</evidence>
<dbReference type="EMBL" id="HG938356">
    <property type="protein sequence ID" value="CDN58255.1"/>
    <property type="molecule type" value="Genomic_DNA"/>
</dbReference>
<dbReference type="KEGG" id="ngl:RG1141_PA14230"/>
<evidence type="ECO:0000313" key="6">
    <source>
        <dbReference type="EMBL" id="CDN58255.1"/>
    </source>
</evidence>
<evidence type="ECO:0000313" key="7">
    <source>
        <dbReference type="Proteomes" id="UP000028186"/>
    </source>
</evidence>
<dbReference type="PANTHER" id="PTHR30146:SF95">
    <property type="entry name" value="RIBOSE OPERON REPRESSOR"/>
    <property type="match status" value="1"/>
</dbReference>
<keyword evidence="2" id="KW-0805">Transcription regulation</keyword>
<dbReference type="SUPFAM" id="SSF53822">
    <property type="entry name" value="Periplasmic binding protein-like I"/>
    <property type="match status" value="1"/>
</dbReference>
<dbReference type="Pfam" id="PF13377">
    <property type="entry name" value="Peripla_BP_3"/>
    <property type="match status" value="1"/>
</dbReference>
<organism evidence="6 7">
    <name type="scientific">Neorhizobium galegae bv. officinalis bv. officinalis str. HAMBI 1141</name>
    <dbReference type="NCBI Taxonomy" id="1028801"/>
    <lineage>
        <taxon>Bacteria</taxon>
        <taxon>Pseudomonadati</taxon>
        <taxon>Pseudomonadota</taxon>
        <taxon>Alphaproteobacteria</taxon>
        <taxon>Hyphomicrobiales</taxon>
        <taxon>Rhizobiaceae</taxon>
        <taxon>Rhizobium/Agrobacterium group</taxon>
        <taxon>Neorhizobium</taxon>
    </lineage>
</organism>
<dbReference type="PROSITE" id="PS50932">
    <property type="entry name" value="HTH_LACI_2"/>
    <property type="match status" value="1"/>
</dbReference>